<feature type="transmembrane region" description="Helical" evidence="16">
    <location>
        <begin position="28"/>
        <end position="48"/>
    </location>
</feature>
<dbReference type="SUPFAM" id="SSF52540">
    <property type="entry name" value="P-loop containing nucleoside triphosphate hydrolases"/>
    <property type="match status" value="1"/>
</dbReference>
<dbReference type="InterPro" id="IPR005702">
    <property type="entry name" value="Wzc-like_C"/>
</dbReference>
<dbReference type="Pfam" id="PF13614">
    <property type="entry name" value="AAA_31"/>
    <property type="match status" value="1"/>
</dbReference>
<proteinExistence type="inferred from homology"/>
<dbReference type="KEGG" id="phe:Phep_3891"/>
<dbReference type="EMBL" id="CP001681">
    <property type="protein sequence ID" value="ACU06082.1"/>
    <property type="molecule type" value="Genomic_DNA"/>
</dbReference>
<keyword evidence="9" id="KW-0547">Nucleotide-binding</keyword>
<dbReference type="RefSeq" id="WP_015809691.1">
    <property type="nucleotide sequence ID" value="NC_013061.1"/>
</dbReference>
<evidence type="ECO:0000259" key="18">
    <source>
        <dbReference type="Pfam" id="PF13614"/>
    </source>
</evidence>
<protein>
    <recommendedName>
        <fullName evidence="4">non-specific protein-tyrosine kinase</fullName>
        <ecNumber evidence="4">2.7.10.2</ecNumber>
    </recommendedName>
</protein>
<evidence type="ECO:0000256" key="7">
    <source>
        <dbReference type="ARBA" id="ARBA00022679"/>
    </source>
</evidence>
<dbReference type="GO" id="GO:0005524">
    <property type="term" value="F:ATP binding"/>
    <property type="evidence" value="ECO:0007669"/>
    <property type="project" value="UniProtKB-KW"/>
</dbReference>
<comment type="subcellular location">
    <subcellularLocation>
        <location evidence="1">Cell inner membrane</location>
        <topology evidence="1">Multi-pass membrane protein</topology>
    </subcellularLocation>
</comment>
<evidence type="ECO:0000256" key="3">
    <source>
        <dbReference type="ARBA" id="ARBA00008883"/>
    </source>
</evidence>
<dbReference type="InterPro" id="IPR025669">
    <property type="entry name" value="AAA_dom"/>
</dbReference>
<dbReference type="InterPro" id="IPR027417">
    <property type="entry name" value="P-loop_NTPase"/>
</dbReference>
<dbReference type="FunFam" id="3.40.50.300:FF:000527">
    <property type="entry name" value="Tyrosine-protein kinase etk"/>
    <property type="match status" value="1"/>
</dbReference>
<keyword evidence="8 16" id="KW-0812">Transmembrane</keyword>
<evidence type="ECO:0000256" key="14">
    <source>
        <dbReference type="ARBA" id="ARBA00023137"/>
    </source>
</evidence>
<comment type="catalytic activity">
    <reaction evidence="15">
        <text>L-tyrosyl-[protein] + ATP = O-phospho-L-tyrosyl-[protein] + ADP + H(+)</text>
        <dbReference type="Rhea" id="RHEA:10596"/>
        <dbReference type="Rhea" id="RHEA-COMP:10136"/>
        <dbReference type="Rhea" id="RHEA-COMP:20101"/>
        <dbReference type="ChEBI" id="CHEBI:15378"/>
        <dbReference type="ChEBI" id="CHEBI:30616"/>
        <dbReference type="ChEBI" id="CHEBI:46858"/>
        <dbReference type="ChEBI" id="CHEBI:61978"/>
        <dbReference type="ChEBI" id="CHEBI:456216"/>
        <dbReference type="EC" id="2.7.10.2"/>
    </reaction>
</comment>
<evidence type="ECO:0000256" key="16">
    <source>
        <dbReference type="SAM" id="Phobius"/>
    </source>
</evidence>
<evidence type="ECO:0000313" key="21">
    <source>
        <dbReference type="Proteomes" id="UP000000852"/>
    </source>
</evidence>
<dbReference type="GO" id="GO:0004715">
    <property type="term" value="F:non-membrane spanning protein tyrosine kinase activity"/>
    <property type="evidence" value="ECO:0007669"/>
    <property type="project" value="UniProtKB-EC"/>
</dbReference>
<evidence type="ECO:0000256" key="15">
    <source>
        <dbReference type="ARBA" id="ARBA00051245"/>
    </source>
</evidence>
<dbReference type="HOGENOM" id="CLU_009912_6_0_10"/>
<evidence type="ECO:0000256" key="13">
    <source>
        <dbReference type="ARBA" id="ARBA00023136"/>
    </source>
</evidence>
<dbReference type="PANTHER" id="PTHR32309">
    <property type="entry name" value="TYROSINE-PROTEIN KINASE"/>
    <property type="match status" value="1"/>
</dbReference>
<keyword evidence="5" id="KW-1003">Cell membrane</keyword>
<evidence type="ECO:0000256" key="5">
    <source>
        <dbReference type="ARBA" id="ARBA00022475"/>
    </source>
</evidence>
<comment type="similarity">
    <text evidence="2">Belongs to the CpsD/CapB family.</text>
</comment>
<feature type="domain" description="Tyrosine-protein kinase G-rich" evidence="19">
    <location>
        <begin position="433"/>
        <end position="508"/>
    </location>
</feature>
<dbReference type="Proteomes" id="UP000000852">
    <property type="component" value="Chromosome"/>
</dbReference>
<evidence type="ECO:0000256" key="9">
    <source>
        <dbReference type="ARBA" id="ARBA00022741"/>
    </source>
</evidence>
<dbReference type="InterPro" id="IPR050445">
    <property type="entry name" value="Bact_polysacc_biosynth/exp"/>
</dbReference>
<dbReference type="AlphaFoldDB" id="C6XVK7"/>
<dbReference type="CDD" id="cd05387">
    <property type="entry name" value="BY-kinase"/>
    <property type="match status" value="1"/>
</dbReference>
<evidence type="ECO:0000259" key="19">
    <source>
        <dbReference type="Pfam" id="PF13807"/>
    </source>
</evidence>
<dbReference type="STRING" id="485917.Phep_3891"/>
<dbReference type="PANTHER" id="PTHR32309:SF13">
    <property type="entry name" value="FERRIC ENTEROBACTIN TRANSPORT PROTEIN FEPE"/>
    <property type="match status" value="1"/>
</dbReference>
<dbReference type="GO" id="GO:0005886">
    <property type="term" value="C:plasma membrane"/>
    <property type="evidence" value="ECO:0007669"/>
    <property type="project" value="UniProtKB-SubCell"/>
</dbReference>
<keyword evidence="6" id="KW-0997">Cell inner membrane</keyword>
<keyword evidence="13 16" id="KW-0472">Membrane</keyword>
<accession>C6XVK7</accession>
<reference evidence="20 21" key="1">
    <citation type="journal article" date="2009" name="Stand. Genomic Sci.">
        <title>Complete genome sequence of Pedobacter heparinus type strain (HIM 762-3).</title>
        <authorList>
            <person name="Han C."/>
            <person name="Spring S."/>
            <person name="Lapidus A."/>
            <person name="Del Rio T.G."/>
            <person name="Tice H."/>
            <person name="Copeland A."/>
            <person name="Cheng J.F."/>
            <person name="Lucas S."/>
            <person name="Chen F."/>
            <person name="Nolan M."/>
            <person name="Bruce D."/>
            <person name="Goodwin L."/>
            <person name="Pitluck S."/>
            <person name="Ivanova N."/>
            <person name="Mavromatis K."/>
            <person name="Mikhailova N."/>
            <person name="Pati A."/>
            <person name="Chen A."/>
            <person name="Palaniappan K."/>
            <person name="Land M."/>
            <person name="Hauser L."/>
            <person name="Chang Y.J."/>
            <person name="Jeffries C.C."/>
            <person name="Saunders E."/>
            <person name="Chertkov O."/>
            <person name="Brettin T."/>
            <person name="Goker M."/>
            <person name="Rohde M."/>
            <person name="Bristow J."/>
            <person name="Eisen J.A."/>
            <person name="Markowitz V."/>
            <person name="Hugenholtz P."/>
            <person name="Kyrpides N.C."/>
            <person name="Klenk H.P."/>
            <person name="Detter J.C."/>
        </authorList>
    </citation>
    <scope>NUCLEOTIDE SEQUENCE [LARGE SCALE GENOMIC DNA]</scope>
    <source>
        <strain evidence="21">ATCC 13125 / DSM 2366 / CIP 104194 / JCM 7457 / NBRC 12017 / NCIMB 9290 / NRRL B-14731 / HIM 762-3</strain>
    </source>
</reference>
<keyword evidence="14" id="KW-0829">Tyrosine-protein kinase</keyword>
<dbReference type="EC" id="2.7.10.2" evidence="4"/>
<organism evidence="20 21">
    <name type="scientific">Pedobacter heparinus (strain ATCC 13125 / DSM 2366 / CIP 104194 / JCM 7457 / NBRC 12017 / NCIMB 9290 / NRRL B-14731 / HIM 762-3)</name>
    <dbReference type="NCBI Taxonomy" id="485917"/>
    <lineage>
        <taxon>Bacteria</taxon>
        <taxon>Pseudomonadati</taxon>
        <taxon>Bacteroidota</taxon>
        <taxon>Sphingobacteriia</taxon>
        <taxon>Sphingobacteriales</taxon>
        <taxon>Sphingobacteriaceae</taxon>
        <taxon>Pedobacter</taxon>
    </lineage>
</organism>
<feature type="domain" description="Polysaccharide chain length determinant N-terminal" evidence="17">
    <location>
        <begin position="14"/>
        <end position="104"/>
    </location>
</feature>
<dbReference type="OrthoDB" id="9794577at2"/>
<keyword evidence="7" id="KW-0808">Transferase</keyword>
<evidence type="ECO:0000256" key="2">
    <source>
        <dbReference type="ARBA" id="ARBA00007316"/>
    </source>
</evidence>
<evidence type="ECO:0000256" key="12">
    <source>
        <dbReference type="ARBA" id="ARBA00022989"/>
    </source>
</evidence>
<gene>
    <name evidence="20" type="ordered locus">Phep_3891</name>
</gene>
<keyword evidence="10" id="KW-0418">Kinase</keyword>
<keyword evidence="11" id="KW-0067">ATP-binding</keyword>
<evidence type="ECO:0000256" key="4">
    <source>
        <dbReference type="ARBA" id="ARBA00011903"/>
    </source>
</evidence>
<evidence type="ECO:0000256" key="1">
    <source>
        <dbReference type="ARBA" id="ARBA00004429"/>
    </source>
</evidence>
<feature type="domain" description="AAA" evidence="18">
    <location>
        <begin position="579"/>
        <end position="699"/>
    </location>
</feature>
<dbReference type="Pfam" id="PF02706">
    <property type="entry name" value="Wzz"/>
    <property type="match status" value="1"/>
</dbReference>
<dbReference type="GO" id="GO:0042802">
    <property type="term" value="F:identical protein binding"/>
    <property type="evidence" value="ECO:0007669"/>
    <property type="project" value="UniProtKB-ARBA"/>
</dbReference>
<dbReference type="eggNOG" id="COG0489">
    <property type="taxonomic scope" value="Bacteria"/>
</dbReference>
<dbReference type="InterPro" id="IPR003856">
    <property type="entry name" value="LPS_length_determ_N"/>
</dbReference>
<evidence type="ECO:0000256" key="8">
    <source>
        <dbReference type="ARBA" id="ARBA00022692"/>
    </source>
</evidence>
<comment type="similarity">
    <text evidence="3">Belongs to the etk/wzc family.</text>
</comment>
<dbReference type="Gene3D" id="3.40.50.300">
    <property type="entry name" value="P-loop containing nucleotide triphosphate hydrolases"/>
    <property type="match status" value="1"/>
</dbReference>
<evidence type="ECO:0000259" key="17">
    <source>
        <dbReference type="Pfam" id="PF02706"/>
    </source>
</evidence>
<dbReference type="eggNOG" id="COG3206">
    <property type="taxonomic scope" value="Bacteria"/>
</dbReference>
<evidence type="ECO:0000256" key="10">
    <source>
        <dbReference type="ARBA" id="ARBA00022777"/>
    </source>
</evidence>
<evidence type="ECO:0000256" key="6">
    <source>
        <dbReference type="ARBA" id="ARBA00022519"/>
    </source>
</evidence>
<evidence type="ECO:0000256" key="11">
    <source>
        <dbReference type="ARBA" id="ARBA00022840"/>
    </source>
</evidence>
<evidence type="ECO:0000313" key="20">
    <source>
        <dbReference type="EMBL" id="ACU06082.1"/>
    </source>
</evidence>
<keyword evidence="12 16" id="KW-1133">Transmembrane helix</keyword>
<name>C6XVK7_PEDHD</name>
<sequence>MTQEAEKNQRKTREIDYLKIARILFSHWYLVAATILLGLLLAYFYLWYTPKTYTTSAVLKFEEKKTELSDLVSAMSNSGRGPVNLQSEKFIIQSRDLLLSAIRSLDYKISFYIAGRVRSYDLYPNKPVQVSILKFDTAHPFLGLITFKPIDKKTFMLTWNAGENEIQRNFQYHEPINIENMGFVIKYPGPLNANISYQFKFNTPEILLDRVRNGLRTNEIVKNSNIVTIQQTDSNPQFAADILNAVMNEYLNYDRDQKTQSATQMIRFINDQQQYLSSAVKGSESSLEKYKQNSGILDVSSSANMALSKVTELESQRSLLKMQLMAIEQLKKQITNDKHNVSLNFNLEGVVDPLLGVLIGNMNNLLADKNVMLKTYNSGSETIAALNDQIAQVKTAALQNISSSNQRIRKNMDYLDSQLSRANQQVNALPAAEKNMISLRRDFEINEKVYSFLSEKKLEAQINRSAILPGATIIEQAQVNKVPVSPNGREIYRTATIFGLLAGVGIILSARVFNPYIYDKESVEHATTVPVIGIIRKFPDQIDEDNSQILALSKPRSLFAESVRSVRTNLNFLASGKKSKIISITSEVAGEGKSFVALNLSSTLALIDKKVILIGADLRRPKLHHAFGLPNTTGLSNYLVHQSTVKDIIQQTAYKNLDFISSGPIPPNPAELLHHERIALLLDELRTKYEVIMVDTAPIGLVSDSIPLICQSDINLFIIRYGKSKHSAATIPEGLAREYGLNNMAIVLNAFEENLLQSSYYKNSSNHGTFHYYADYNGYKSSGYYEDDAPVKWWNVKNWLRS</sequence>
<dbReference type="NCBIfam" id="TIGR01007">
    <property type="entry name" value="eps_fam"/>
    <property type="match status" value="1"/>
</dbReference>
<dbReference type="InterPro" id="IPR032807">
    <property type="entry name" value="GNVR"/>
</dbReference>
<dbReference type="Pfam" id="PF13807">
    <property type="entry name" value="GNVR"/>
    <property type="match status" value="1"/>
</dbReference>
<keyword evidence="21" id="KW-1185">Reference proteome</keyword>